<dbReference type="NCBIfam" id="TIGR01549">
    <property type="entry name" value="HAD-SF-IA-v1"/>
    <property type="match status" value="1"/>
</dbReference>
<evidence type="ECO:0000313" key="5">
    <source>
        <dbReference type="EMBL" id="URN94946.1"/>
    </source>
</evidence>
<dbReference type="KEGG" id="plig:NAG76_01420"/>
<evidence type="ECO:0000256" key="4">
    <source>
        <dbReference type="ARBA" id="ARBA00022842"/>
    </source>
</evidence>
<dbReference type="Proteomes" id="UP001056756">
    <property type="component" value="Chromosome"/>
</dbReference>
<dbReference type="PRINTS" id="PR00413">
    <property type="entry name" value="HADHALOGNASE"/>
</dbReference>
<proteinExistence type="predicted"/>
<dbReference type="InterPro" id="IPR023214">
    <property type="entry name" value="HAD_sf"/>
</dbReference>
<sequence>MTKAIFFDVDDTLYDHLIPFQKAVKPYVSHIESFPYEEAYHRMRYYSDKISAELGGAGQMEQGSATEAMKRDRFQFALNDFDIAIDAIQAQRIQQTYFECQFDIELFPDACELIIELQQSGFIVGVLTNGAEAHQWRKIKALKIDQLIPIERIFVSGSYGWDKPDTKIFHYINEQTGTLPEQCTYVGDSWRNDVIGATSAGWNMIWFNHRKVERESNITLHGEVDSFEKLRYSIL</sequence>
<protein>
    <submittedName>
        <fullName evidence="5">HAD family hydrolase</fullName>
    </submittedName>
</protein>
<evidence type="ECO:0000313" key="6">
    <source>
        <dbReference type="Proteomes" id="UP001056756"/>
    </source>
</evidence>
<dbReference type="Gene3D" id="3.40.50.1000">
    <property type="entry name" value="HAD superfamily/HAD-like"/>
    <property type="match status" value="1"/>
</dbReference>
<dbReference type="GO" id="GO:0044281">
    <property type="term" value="P:small molecule metabolic process"/>
    <property type="evidence" value="ECO:0007669"/>
    <property type="project" value="UniProtKB-ARBA"/>
</dbReference>
<dbReference type="InterPro" id="IPR041492">
    <property type="entry name" value="HAD_2"/>
</dbReference>
<dbReference type="GO" id="GO:0046872">
    <property type="term" value="F:metal ion binding"/>
    <property type="evidence" value="ECO:0007669"/>
    <property type="project" value="UniProtKB-KW"/>
</dbReference>
<evidence type="ECO:0000256" key="2">
    <source>
        <dbReference type="ARBA" id="ARBA00022723"/>
    </source>
</evidence>
<gene>
    <name evidence="5" type="ORF">NAG76_01420</name>
</gene>
<dbReference type="PANTHER" id="PTHR46470">
    <property type="entry name" value="N-ACYLNEURAMINATE-9-PHOSPHATASE"/>
    <property type="match status" value="1"/>
</dbReference>
<dbReference type="Gene3D" id="1.20.120.710">
    <property type="entry name" value="Haloacid dehalogenase hydrolase-like domain"/>
    <property type="match status" value="1"/>
</dbReference>
<reference evidence="5" key="1">
    <citation type="submission" date="2022-05" db="EMBL/GenBank/DDBJ databases">
        <title>Novel bacterial taxa in a minimal lignocellulolytic consortium and its capacity to transform plastics disclosed by genome-resolved metagenomics.</title>
        <authorList>
            <person name="Rodriguez C.A.D."/>
            <person name="Diaz-Garcia L."/>
            <person name="Herrera K."/>
            <person name="Tarazona N.A."/>
            <person name="Sproer C."/>
            <person name="Overmann J."/>
            <person name="Jimenez D.J."/>
        </authorList>
    </citation>
    <scope>NUCLEOTIDE SEQUENCE</scope>
    <source>
        <strain evidence="5">MAG5</strain>
    </source>
</reference>
<dbReference type="AlphaFoldDB" id="A0A9J6ZFJ9"/>
<dbReference type="SUPFAM" id="SSF56784">
    <property type="entry name" value="HAD-like"/>
    <property type="match status" value="1"/>
</dbReference>
<evidence type="ECO:0000256" key="3">
    <source>
        <dbReference type="ARBA" id="ARBA00022801"/>
    </source>
</evidence>
<dbReference type="GO" id="GO:0016791">
    <property type="term" value="F:phosphatase activity"/>
    <property type="evidence" value="ECO:0007669"/>
    <property type="project" value="TreeGrafter"/>
</dbReference>
<dbReference type="PANTHER" id="PTHR46470:SF2">
    <property type="entry name" value="GLYCERALDEHYDE 3-PHOSPHATE PHOSPHATASE"/>
    <property type="match status" value="1"/>
</dbReference>
<dbReference type="Pfam" id="PF13419">
    <property type="entry name" value="HAD_2"/>
    <property type="match status" value="1"/>
</dbReference>
<name>A0A9J6ZFJ9_9BACL</name>
<accession>A0A9J6ZFJ9</accession>
<evidence type="ECO:0000256" key="1">
    <source>
        <dbReference type="ARBA" id="ARBA00001946"/>
    </source>
</evidence>
<keyword evidence="4" id="KW-0460">Magnesium</keyword>
<keyword evidence="3 5" id="KW-0378">Hydrolase</keyword>
<comment type="cofactor">
    <cofactor evidence="1">
        <name>Mg(2+)</name>
        <dbReference type="ChEBI" id="CHEBI:18420"/>
    </cofactor>
</comment>
<dbReference type="SFLD" id="SFLDS00003">
    <property type="entry name" value="Haloacid_Dehalogenase"/>
    <property type="match status" value="1"/>
</dbReference>
<dbReference type="InterPro" id="IPR036412">
    <property type="entry name" value="HAD-like_sf"/>
</dbReference>
<dbReference type="EMBL" id="CP097899">
    <property type="protein sequence ID" value="URN94946.1"/>
    <property type="molecule type" value="Genomic_DNA"/>
</dbReference>
<dbReference type="SFLD" id="SFLDG01129">
    <property type="entry name" value="C1.5:_HAD__Beta-PGM__Phosphata"/>
    <property type="match status" value="1"/>
</dbReference>
<keyword evidence="2" id="KW-0479">Metal-binding</keyword>
<organism evidence="5 6">
    <name type="scientific">Candidatus Pristimantibacillus lignocellulolyticus</name>
    <dbReference type="NCBI Taxonomy" id="2994561"/>
    <lineage>
        <taxon>Bacteria</taxon>
        <taxon>Bacillati</taxon>
        <taxon>Bacillota</taxon>
        <taxon>Bacilli</taxon>
        <taxon>Bacillales</taxon>
        <taxon>Paenibacillaceae</taxon>
        <taxon>Candidatus Pristimantibacillus</taxon>
    </lineage>
</organism>
<dbReference type="InterPro" id="IPR006439">
    <property type="entry name" value="HAD-SF_hydro_IA"/>
</dbReference>
<dbReference type="InterPro" id="IPR051400">
    <property type="entry name" value="HAD-like_hydrolase"/>
</dbReference>